<dbReference type="GO" id="GO:0005886">
    <property type="term" value="C:plasma membrane"/>
    <property type="evidence" value="ECO:0007669"/>
    <property type="project" value="UniProtKB-SubCell"/>
</dbReference>
<protein>
    <submittedName>
        <fullName evidence="7">MFS transporter</fullName>
    </submittedName>
</protein>
<feature type="transmembrane region" description="Helical" evidence="5">
    <location>
        <begin position="402"/>
        <end position="421"/>
    </location>
</feature>
<feature type="transmembrane region" description="Helical" evidence="5">
    <location>
        <begin position="369"/>
        <end position="390"/>
    </location>
</feature>
<organism evidence="7 8">
    <name type="scientific">Arthrobacter cavernae</name>
    <dbReference type="NCBI Taxonomy" id="2817681"/>
    <lineage>
        <taxon>Bacteria</taxon>
        <taxon>Bacillati</taxon>
        <taxon>Actinomycetota</taxon>
        <taxon>Actinomycetes</taxon>
        <taxon>Micrococcales</taxon>
        <taxon>Micrococcaceae</taxon>
        <taxon>Arthrobacter</taxon>
    </lineage>
</organism>
<dbReference type="Pfam" id="PF07690">
    <property type="entry name" value="MFS_1"/>
    <property type="match status" value="2"/>
</dbReference>
<evidence type="ECO:0000313" key="7">
    <source>
        <dbReference type="EMBL" id="MBO1269002.1"/>
    </source>
</evidence>
<evidence type="ECO:0000256" key="5">
    <source>
        <dbReference type="SAM" id="Phobius"/>
    </source>
</evidence>
<evidence type="ECO:0000256" key="1">
    <source>
        <dbReference type="ARBA" id="ARBA00004651"/>
    </source>
</evidence>
<dbReference type="EMBL" id="JAFNLL010000033">
    <property type="protein sequence ID" value="MBO1269002.1"/>
    <property type="molecule type" value="Genomic_DNA"/>
</dbReference>
<comment type="subcellular location">
    <subcellularLocation>
        <location evidence="1">Cell membrane</location>
        <topology evidence="1">Multi-pass membrane protein</topology>
    </subcellularLocation>
</comment>
<dbReference type="InterPro" id="IPR011701">
    <property type="entry name" value="MFS"/>
</dbReference>
<keyword evidence="2 5" id="KW-0812">Transmembrane</keyword>
<proteinExistence type="predicted"/>
<evidence type="ECO:0000259" key="6">
    <source>
        <dbReference type="PROSITE" id="PS50850"/>
    </source>
</evidence>
<dbReference type="InterPro" id="IPR036259">
    <property type="entry name" value="MFS_trans_sf"/>
</dbReference>
<evidence type="ECO:0000256" key="4">
    <source>
        <dbReference type="ARBA" id="ARBA00023136"/>
    </source>
</evidence>
<accession>A0A939HJ69</accession>
<feature type="transmembrane region" description="Helical" evidence="5">
    <location>
        <begin position="280"/>
        <end position="297"/>
    </location>
</feature>
<feature type="transmembrane region" description="Helical" evidence="5">
    <location>
        <begin position="22"/>
        <end position="48"/>
    </location>
</feature>
<name>A0A939HJ69_9MICC</name>
<dbReference type="PANTHER" id="PTHR23528:SF1">
    <property type="entry name" value="MAJOR FACILITATOR SUPERFAMILY (MFS) PROFILE DOMAIN-CONTAINING PROTEIN"/>
    <property type="match status" value="1"/>
</dbReference>
<dbReference type="PANTHER" id="PTHR23528">
    <property type="match status" value="1"/>
</dbReference>
<dbReference type="Gene3D" id="1.20.1250.20">
    <property type="entry name" value="MFS general substrate transporter like domains"/>
    <property type="match status" value="2"/>
</dbReference>
<feature type="transmembrane region" description="Helical" evidence="5">
    <location>
        <begin position="331"/>
        <end position="357"/>
    </location>
</feature>
<feature type="transmembrane region" description="Helical" evidence="5">
    <location>
        <begin position="157"/>
        <end position="177"/>
    </location>
</feature>
<dbReference type="RefSeq" id="WP_207616864.1">
    <property type="nucleotide sequence ID" value="NZ_JAFNLL010000033.1"/>
</dbReference>
<dbReference type="GO" id="GO:0022857">
    <property type="term" value="F:transmembrane transporter activity"/>
    <property type="evidence" value="ECO:0007669"/>
    <property type="project" value="InterPro"/>
</dbReference>
<evidence type="ECO:0000313" key="8">
    <source>
        <dbReference type="Proteomes" id="UP000664164"/>
    </source>
</evidence>
<feature type="transmembrane region" description="Helical" evidence="5">
    <location>
        <begin position="99"/>
        <end position="118"/>
    </location>
</feature>
<dbReference type="InterPro" id="IPR020846">
    <property type="entry name" value="MFS_dom"/>
</dbReference>
<dbReference type="PROSITE" id="PS00216">
    <property type="entry name" value="SUGAR_TRANSPORT_1"/>
    <property type="match status" value="1"/>
</dbReference>
<dbReference type="PROSITE" id="PS50850">
    <property type="entry name" value="MFS"/>
    <property type="match status" value="1"/>
</dbReference>
<dbReference type="Proteomes" id="UP000664164">
    <property type="component" value="Unassembled WGS sequence"/>
</dbReference>
<feature type="transmembrane region" description="Helical" evidence="5">
    <location>
        <begin position="60"/>
        <end position="78"/>
    </location>
</feature>
<evidence type="ECO:0000256" key="3">
    <source>
        <dbReference type="ARBA" id="ARBA00022989"/>
    </source>
</evidence>
<keyword evidence="4 5" id="KW-0472">Membrane</keyword>
<sequence length="425" mass="45674">MSTPTATVATEDRSPAASKGPVFVAGLAIAQLGLFMALFAPIMIGMAIKAGSIAQTDTELTTIVGNVLGYGAIGAFLGNSLFGRLSDRSRSRFGMRRPYMIAGVLVMAGAFFMIAVAADVWMLALGWFVAQFGANAAYGPFTATLADQLPEKQHARVSALIGIMQNVAIFAATWIASLLSSNILAMFMVPAVIGVIAVVAYAFVLPDKVQREKPEPFRFGMLAKTFWVNPVKYPDFGFAWWSRFLVIAANMLFITFRFPYVMNRMGVPAEEVPAVVSQGVLWYTITLIASGYIAGWLSDRIGRRKVFVFASSAIFAVGTYMLLHIDSVGQFYLVEAFIGIGYGIYMSIDLALVLQILPNTKERGKDLGVFNIANALPSSLAPFIGAWLLALGATGGMPNYELLLIAAALAALAGAFIILPIKKVK</sequence>
<evidence type="ECO:0000256" key="2">
    <source>
        <dbReference type="ARBA" id="ARBA00022692"/>
    </source>
</evidence>
<gene>
    <name evidence="7" type="ORF">J1902_13670</name>
</gene>
<feature type="transmembrane region" description="Helical" evidence="5">
    <location>
        <begin position="240"/>
        <end position="260"/>
    </location>
</feature>
<comment type="caution">
    <text evidence="7">The sequence shown here is derived from an EMBL/GenBank/DDBJ whole genome shotgun (WGS) entry which is preliminary data.</text>
</comment>
<keyword evidence="8" id="KW-1185">Reference proteome</keyword>
<dbReference type="AlphaFoldDB" id="A0A939HJ69"/>
<dbReference type="SUPFAM" id="SSF103473">
    <property type="entry name" value="MFS general substrate transporter"/>
    <property type="match status" value="1"/>
</dbReference>
<feature type="transmembrane region" description="Helical" evidence="5">
    <location>
        <begin position="183"/>
        <end position="204"/>
    </location>
</feature>
<feature type="transmembrane region" description="Helical" evidence="5">
    <location>
        <begin position="124"/>
        <end position="145"/>
    </location>
</feature>
<feature type="transmembrane region" description="Helical" evidence="5">
    <location>
        <begin position="306"/>
        <end position="325"/>
    </location>
</feature>
<keyword evidence="3 5" id="KW-1133">Transmembrane helix</keyword>
<reference evidence="7" key="1">
    <citation type="submission" date="2021-03" db="EMBL/GenBank/DDBJ databases">
        <title>A new species, PO-11, isolated from a karst cave deposit.</title>
        <authorList>
            <person name="Zhaoxiaoyong W."/>
        </authorList>
    </citation>
    <scope>NUCLEOTIDE SEQUENCE</scope>
    <source>
        <strain evidence="7">PO-11</strain>
    </source>
</reference>
<feature type="domain" description="Major facilitator superfamily (MFS) profile" evidence="6">
    <location>
        <begin position="26"/>
        <end position="425"/>
    </location>
</feature>
<dbReference type="InterPro" id="IPR005829">
    <property type="entry name" value="Sugar_transporter_CS"/>
</dbReference>